<keyword evidence="4" id="KW-1185">Reference proteome</keyword>
<gene>
    <name evidence="3" type="ORF">B2J93_7899</name>
</gene>
<protein>
    <recommendedName>
        <fullName evidence="2">Glycoside hydrolase 131 catalytic N-terminal domain-containing protein</fullName>
    </recommendedName>
</protein>
<feature type="chain" id="PRO_5013098205" description="Glycoside hydrolase 131 catalytic N-terminal domain-containing protein" evidence="1">
    <location>
        <begin position="17"/>
        <end position="270"/>
    </location>
</feature>
<dbReference type="Gene3D" id="2.60.120.1160">
    <property type="match status" value="1"/>
</dbReference>
<feature type="domain" description="Glycoside hydrolase 131 catalytic N-terminal" evidence="2">
    <location>
        <begin position="19"/>
        <end position="257"/>
    </location>
</feature>
<evidence type="ECO:0000313" key="4">
    <source>
        <dbReference type="Proteomes" id="UP000242519"/>
    </source>
</evidence>
<keyword evidence="1" id="KW-0732">Signal</keyword>
<evidence type="ECO:0000313" key="3">
    <source>
        <dbReference type="EMBL" id="OWP05555.1"/>
    </source>
</evidence>
<evidence type="ECO:0000256" key="1">
    <source>
        <dbReference type="SAM" id="SignalP"/>
    </source>
</evidence>
<comment type="caution">
    <text evidence="3">The sequence shown here is derived from an EMBL/GenBank/DDBJ whole genome shotgun (WGS) entry which is preliminary data.</text>
</comment>
<dbReference type="InParanoid" id="A0A218ZE51"/>
<proteinExistence type="predicted"/>
<dbReference type="PANTHER" id="PTHR34612:SF6">
    <property type="entry name" value="GLYCOSIDE HYDROLASE 131 CATALYTIC N-TERMINAL DOMAIN-CONTAINING PROTEIN"/>
    <property type="match status" value="1"/>
</dbReference>
<dbReference type="EMBL" id="MZNU01000068">
    <property type="protein sequence ID" value="OWP05555.1"/>
    <property type="molecule type" value="Genomic_DNA"/>
</dbReference>
<accession>A0A218ZE51</accession>
<dbReference type="OrthoDB" id="120072at2759"/>
<dbReference type="Pfam" id="PF18271">
    <property type="entry name" value="GH131_N"/>
    <property type="match status" value="1"/>
</dbReference>
<dbReference type="Proteomes" id="UP000242519">
    <property type="component" value="Unassembled WGS sequence"/>
</dbReference>
<dbReference type="InterPro" id="IPR041524">
    <property type="entry name" value="GH131_N"/>
</dbReference>
<sequence length="270" mass="29976">MIRPFVLLSSVSVALADTLIWDGRLNGVISSTELTKWSWSNQVGPYQYYIVSLHQGPSFSAIEAYVNLDPKFKNPGDPGSSQGIKITLDDTSFWNGQTMRRTELIPQTKAAINAGKVYYHFSMSRKSENPLNDAFEHQIAFFENHFTEMKCGWGNGTSDGGDPYLRWVVNGTSKWTKAWAPDVWHNFAYGIDFDAKTVEFFHSSGGDPLVPTITAVPAEVKSDGKDWHVGVLQLPRHGYKFSTEDFYFSGVYIESGDITLNIGGPGVGIA</sequence>
<dbReference type="PANTHER" id="PTHR34612">
    <property type="entry name" value="GH131_N DOMAIN-CONTAINING PROTEIN"/>
    <property type="match status" value="1"/>
</dbReference>
<feature type="signal peptide" evidence="1">
    <location>
        <begin position="1"/>
        <end position="16"/>
    </location>
</feature>
<dbReference type="AlphaFoldDB" id="A0A218ZE51"/>
<reference evidence="3 4" key="1">
    <citation type="submission" date="2017-04" db="EMBL/GenBank/DDBJ databases">
        <title>Draft genome sequence of Marssonina coronaria NL1: causal agent of apple blotch.</title>
        <authorList>
            <person name="Cheng Q."/>
        </authorList>
    </citation>
    <scope>NUCLEOTIDE SEQUENCE [LARGE SCALE GENOMIC DNA]</scope>
    <source>
        <strain evidence="3 4">NL1</strain>
    </source>
</reference>
<dbReference type="STRING" id="503106.A0A218ZE51"/>
<evidence type="ECO:0000259" key="2">
    <source>
        <dbReference type="Pfam" id="PF18271"/>
    </source>
</evidence>
<name>A0A218ZE51_9HELO</name>
<organism evidence="3 4">
    <name type="scientific">Diplocarpon coronariae</name>
    <dbReference type="NCBI Taxonomy" id="2795749"/>
    <lineage>
        <taxon>Eukaryota</taxon>
        <taxon>Fungi</taxon>
        <taxon>Dikarya</taxon>
        <taxon>Ascomycota</taxon>
        <taxon>Pezizomycotina</taxon>
        <taxon>Leotiomycetes</taxon>
        <taxon>Helotiales</taxon>
        <taxon>Drepanopezizaceae</taxon>
        <taxon>Diplocarpon</taxon>
    </lineage>
</organism>